<name>A0ABV1JXP1_9PSEU</name>
<reference evidence="2 3" key="1">
    <citation type="submission" date="2024-03" db="EMBL/GenBank/DDBJ databases">
        <title>Draft genome sequence of Pseudonocardia tropica JCM 19149.</title>
        <authorList>
            <person name="Butdee W."/>
            <person name="Duangmal K."/>
        </authorList>
    </citation>
    <scope>NUCLEOTIDE SEQUENCE [LARGE SCALE GENOMIC DNA]</scope>
    <source>
        <strain evidence="2 3">JCM 19149</strain>
    </source>
</reference>
<dbReference type="InterPro" id="IPR000182">
    <property type="entry name" value="GNAT_dom"/>
</dbReference>
<comment type="caution">
    <text evidence="2">The sequence shown here is derived from an EMBL/GenBank/DDBJ whole genome shotgun (WGS) entry which is preliminary data.</text>
</comment>
<evidence type="ECO:0000313" key="3">
    <source>
        <dbReference type="Proteomes" id="UP001464923"/>
    </source>
</evidence>
<dbReference type="PROSITE" id="PS51186">
    <property type="entry name" value="GNAT"/>
    <property type="match status" value="1"/>
</dbReference>
<organism evidence="2 3">
    <name type="scientific">Pseudonocardia tropica</name>
    <dbReference type="NCBI Taxonomy" id="681289"/>
    <lineage>
        <taxon>Bacteria</taxon>
        <taxon>Bacillati</taxon>
        <taxon>Actinomycetota</taxon>
        <taxon>Actinomycetes</taxon>
        <taxon>Pseudonocardiales</taxon>
        <taxon>Pseudonocardiaceae</taxon>
        <taxon>Pseudonocardia</taxon>
    </lineage>
</organism>
<evidence type="ECO:0000313" key="2">
    <source>
        <dbReference type="EMBL" id="MEQ3539912.1"/>
    </source>
</evidence>
<keyword evidence="3" id="KW-1185">Reference proteome</keyword>
<dbReference type="CDD" id="cd04301">
    <property type="entry name" value="NAT_SF"/>
    <property type="match status" value="1"/>
</dbReference>
<dbReference type="SUPFAM" id="SSF55729">
    <property type="entry name" value="Acyl-CoA N-acyltransferases (Nat)"/>
    <property type="match status" value="1"/>
</dbReference>
<feature type="domain" description="N-acetyltransferase" evidence="1">
    <location>
        <begin position="238"/>
        <end position="380"/>
    </location>
</feature>
<proteinExistence type="predicted"/>
<dbReference type="InterPro" id="IPR016181">
    <property type="entry name" value="Acyl_CoA_acyltransferase"/>
</dbReference>
<dbReference type="RefSeq" id="WP_345653760.1">
    <property type="nucleotide sequence ID" value="NZ_BAABLY010000090.1"/>
</dbReference>
<dbReference type="Pfam" id="PF00583">
    <property type="entry name" value="Acetyltransf_1"/>
    <property type="match status" value="1"/>
</dbReference>
<dbReference type="GO" id="GO:0016746">
    <property type="term" value="F:acyltransferase activity"/>
    <property type="evidence" value="ECO:0007669"/>
    <property type="project" value="UniProtKB-KW"/>
</dbReference>
<dbReference type="SUPFAM" id="SSF56399">
    <property type="entry name" value="ADP-ribosylation"/>
    <property type="match status" value="1"/>
</dbReference>
<dbReference type="Gene3D" id="3.20.170.20">
    <property type="entry name" value="Protein of unknown function DUF952"/>
    <property type="match status" value="1"/>
</dbReference>
<dbReference type="EMBL" id="JBEDNP010000007">
    <property type="protein sequence ID" value="MEQ3539912.1"/>
    <property type="molecule type" value="Genomic_DNA"/>
</dbReference>
<dbReference type="Proteomes" id="UP001464923">
    <property type="component" value="Unassembled WGS sequence"/>
</dbReference>
<dbReference type="PANTHER" id="PTHR34129">
    <property type="entry name" value="BLR1139 PROTEIN"/>
    <property type="match status" value="1"/>
</dbReference>
<dbReference type="InterPro" id="IPR009297">
    <property type="entry name" value="DUF952"/>
</dbReference>
<dbReference type="PANTHER" id="PTHR34129:SF1">
    <property type="entry name" value="DUF952 DOMAIN-CONTAINING PROTEIN"/>
    <property type="match status" value="1"/>
</dbReference>
<dbReference type="Pfam" id="PF06108">
    <property type="entry name" value="DUF952"/>
    <property type="match status" value="1"/>
</dbReference>
<evidence type="ECO:0000259" key="1">
    <source>
        <dbReference type="PROSITE" id="PS51186"/>
    </source>
</evidence>
<sequence length="380" mass="40216">MTVGKVLLHLCTPGEWRRWLGTGAVAPPSLDEVGFVHLSSPDQVALPAQRLFAGRSDLVLLVLDPARIAAAGVDVRWEPGVPSDPASMRFPHAYGPVPSSAVLTVAPYRPGPDGFAAPEVPVPDAAVRAMGFEPSMLRRGATAEEPVSGGVVVRTDAWPVSRMHNQLLLDRPDRTDPATVLAEADRALTAHGLHPGALLWGPGADELADGLRGAGWSVSANEAMTAPTATGADAGADAGASTVTELDHHELRGFRRTSWARDLPGTGPGDLDQLVDRDTGDDRVVALHHLAVFADDQVVAAATLRRDGATAWLDALETDPAHRGRGHGRALLARSRELAAEYGCDLLALGADTADWPRDWYRRSGFTPVGTHLEASAPRR</sequence>
<dbReference type="EC" id="2.3.1.-" evidence="2"/>
<accession>A0ABV1JXP1</accession>
<keyword evidence="2" id="KW-0808">Transferase</keyword>
<dbReference type="Gene3D" id="3.40.630.30">
    <property type="match status" value="1"/>
</dbReference>
<keyword evidence="2" id="KW-0012">Acyltransferase</keyword>
<gene>
    <name evidence="2" type="ORF">WHI96_13875</name>
</gene>
<protein>
    <submittedName>
        <fullName evidence="2">GNAT family N-acetyltransferase</fullName>
        <ecNumber evidence="2">2.3.1.-</ecNumber>
    </submittedName>
</protein>